<organism evidence="2">
    <name type="scientific">Nephromyces sp. ex Molgula occidentalis</name>
    <dbReference type="NCBI Taxonomy" id="2544991"/>
    <lineage>
        <taxon>Eukaryota</taxon>
        <taxon>Sar</taxon>
        <taxon>Alveolata</taxon>
        <taxon>Apicomplexa</taxon>
        <taxon>Aconoidasida</taxon>
        <taxon>Nephromycida</taxon>
        <taxon>Nephromyces</taxon>
    </lineage>
</organism>
<dbReference type="AlphaFoldDB" id="A0A5C1H7N4"/>
<evidence type="ECO:0000256" key="1">
    <source>
        <dbReference type="SAM" id="Phobius"/>
    </source>
</evidence>
<keyword evidence="1" id="KW-1133">Transmembrane helix</keyword>
<sequence length="40" mass="5033">MKHLFNFNSFKKNFISYSNNSNINFWLQFLLLRLLIFKYQ</sequence>
<feature type="transmembrane region" description="Helical" evidence="1">
    <location>
        <begin position="21"/>
        <end position="39"/>
    </location>
</feature>
<keyword evidence="1" id="KW-0472">Membrane</keyword>
<proteinExistence type="predicted"/>
<evidence type="ECO:0000313" key="2">
    <source>
        <dbReference type="EMBL" id="QEM01650.1"/>
    </source>
</evidence>
<name>A0A5C1H7N4_9APIC</name>
<accession>A0A5C1H7N4</accession>
<reference evidence="2" key="1">
    <citation type="journal article" date="2019" name="Genome Biol. Evol.">
        <title>Nephromyces represents a diverse and novel lineage of the Apicomplexa that has retained apicoplasts.</title>
        <authorList>
            <person name="Munoz-Gomez S.A."/>
            <person name="Durnin K."/>
            <person name="Eme L."/>
            <person name="Paight C."/>
            <person name="Lane C.E."/>
            <person name="Saffo M.B."/>
            <person name="Slamovits C.H."/>
        </authorList>
    </citation>
    <scope>NUCLEOTIDE SEQUENCE</scope>
    <source>
        <strain evidence="2">449</strain>
    </source>
</reference>
<keyword evidence="1" id="KW-0812">Transmembrane</keyword>
<protein>
    <submittedName>
        <fullName evidence="2">Uncharacterized protein</fullName>
    </submittedName>
</protein>
<gene>
    <name evidence="2" type="primary">orf53</name>
</gene>
<dbReference type="EMBL" id="MK573202">
    <property type="protein sequence ID" value="QEM01650.1"/>
    <property type="molecule type" value="Genomic_DNA"/>
</dbReference>